<evidence type="ECO:0000259" key="5">
    <source>
        <dbReference type="Pfam" id="PF02737"/>
    </source>
</evidence>
<feature type="site" description="Important for catalytic activity" evidence="2">
    <location>
        <position position="141"/>
    </location>
</feature>
<evidence type="ECO:0000256" key="2">
    <source>
        <dbReference type="PIRSR" id="PIRSR000105-1"/>
    </source>
</evidence>
<evidence type="ECO:0000256" key="3">
    <source>
        <dbReference type="PIRSR" id="PIRSR000105-3"/>
    </source>
</evidence>
<proteinExistence type="predicted"/>
<dbReference type="SUPFAM" id="SSF51735">
    <property type="entry name" value="NAD(P)-binding Rossmann-fold domains"/>
    <property type="match status" value="1"/>
</dbReference>
<dbReference type="AlphaFoldDB" id="A0A1T4NIQ9"/>
<dbReference type="PIRSF" id="PIRSF000105">
    <property type="entry name" value="HCDH"/>
    <property type="match status" value="1"/>
</dbReference>
<evidence type="ECO:0000256" key="1">
    <source>
        <dbReference type="ARBA" id="ARBA00023002"/>
    </source>
</evidence>
<dbReference type="PANTHER" id="PTHR48075">
    <property type="entry name" value="3-HYDROXYACYL-COA DEHYDROGENASE FAMILY PROTEIN"/>
    <property type="match status" value="1"/>
</dbReference>
<dbReference type="OrthoDB" id="9775332at2"/>
<dbReference type="GO" id="GO:0070403">
    <property type="term" value="F:NAD+ binding"/>
    <property type="evidence" value="ECO:0007669"/>
    <property type="project" value="InterPro"/>
</dbReference>
<dbReference type="Proteomes" id="UP000190102">
    <property type="component" value="Unassembled WGS sequence"/>
</dbReference>
<dbReference type="Gene3D" id="3.40.50.720">
    <property type="entry name" value="NAD(P)-binding Rossmann-like Domain"/>
    <property type="match status" value="1"/>
</dbReference>
<dbReference type="InterPro" id="IPR008927">
    <property type="entry name" value="6-PGluconate_DH-like_C_sf"/>
</dbReference>
<dbReference type="PANTHER" id="PTHR48075:SF5">
    <property type="entry name" value="3-HYDROXYBUTYRYL-COA DEHYDROGENASE"/>
    <property type="match status" value="1"/>
</dbReference>
<dbReference type="Pfam" id="PF00725">
    <property type="entry name" value="3HCDH"/>
    <property type="match status" value="1"/>
</dbReference>
<gene>
    <name evidence="6" type="ORF">SAMN02745119_01653</name>
</gene>
<dbReference type="GO" id="GO:0016616">
    <property type="term" value="F:oxidoreductase activity, acting on the CH-OH group of donors, NAD or NADP as acceptor"/>
    <property type="evidence" value="ECO:0007669"/>
    <property type="project" value="InterPro"/>
</dbReference>
<sequence length="290" mass="30754">MNRETTQIGVAGAGSMGTGIAQLAAMAGFQVRLFARRAAAFDKALQGMAASLAKLHEKGLITEEPTVILARISCCHDLAELSDCDLVIEAIAEQLELKSELLRSIGAALGKDAILASSTSSISITALGQASGIPERFVGMHFMNPVPLMEVVELISGDQTSLKTINFAQQMVLALGKQFVCSKDQPGFIITRLLCVLINEAFEMLQAGVASAEEIDSAMQLGAHHPMGPLALADMIGLDVILAAMKTMETGMESCKYAASPLLREYVAQGRLGRKSGQGVYLYPAQVNPQ</sequence>
<dbReference type="Pfam" id="PF02737">
    <property type="entry name" value="3HCDH_N"/>
    <property type="match status" value="1"/>
</dbReference>
<dbReference type="EMBL" id="FUWR01000007">
    <property type="protein sequence ID" value="SJZ79211.1"/>
    <property type="molecule type" value="Genomic_DNA"/>
</dbReference>
<dbReference type="GO" id="GO:0006631">
    <property type="term" value="P:fatty acid metabolic process"/>
    <property type="evidence" value="ECO:0007669"/>
    <property type="project" value="InterPro"/>
</dbReference>
<reference evidence="7" key="1">
    <citation type="submission" date="2017-02" db="EMBL/GenBank/DDBJ databases">
        <authorList>
            <person name="Varghese N."/>
            <person name="Submissions S."/>
        </authorList>
    </citation>
    <scope>NUCLEOTIDE SEQUENCE [LARGE SCALE GENOMIC DNA]</scope>
    <source>
        <strain evidence="7">ATCC BAA-34</strain>
    </source>
</reference>
<evidence type="ECO:0000259" key="4">
    <source>
        <dbReference type="Pfam" id="PF00725"/>
    </source>
</evidence>
<dbReference type="InterPro" id="IPR013328">
    <property type="entry name" value="6PGD_dom2"/>
</dbReference>
<feature type="binding site" evidence="3">
    <location>
        <position position="58"/>
    </location>
    <ligand>
        <name>CoA</name>
        <dbReference type="ChEBI" id="CHEBI:57287"/>
    </ligand>
</feature>
<name>A0A1T4NIQ9_9BACT</name>
<dbReference type="FunFam" id="3.40.50.720:FF:000009">
    <property type="entry name" value="Fatty oxidation complex, alpha subunit"/>
    <property type="match status" value="1"/>
</dbReference>
<dbReference type="InterPro" id="IPR006176">
    <property type="entry name" value="3-OHacyl-CoA_DH_NAD-bd"/>
</dbReference>
<evidence type="ECO:0000313" key="6">
    <source>
        <dbReference type="EMBL" id="SJZ79211.1"/>
    </source>
</evidence>
<feature type="binding site" evidence="3">
    <location>
        <position position="120"/>
    </location>
    <ligand>
        <name>CoA</name>
        <dbReference type="ChEBI" id="CHEBI:57287"/>
    </ligand>
</feature>
<organism evidence="6 7">
    <name type="scientific">Trichlorobacter thiogenes</name>
    <dbReference type="NCBI Taxonomy" id="115783"/>
    <lineage>
        <taxon>Bacteria</taxon>
        <taxon>Pseudomonadati</taxon>
        <taxon>Thermodesulfobacteriota</taxon>
        <taxon>Desulfuromonadia</taxon>
        <taxon>Geobacterales</taxon>
        <taxon>Geobacteraceae</taxon>
        <taxon>Trichlorobacter</taxon>
    </lineage>
</organism>
<dbReference type="InterPro" id="IPR036291">
    <property type="entry name" value="NAD(P)-bd_dom_sf"/>
</dbReference>
<feature type="domain" description="3-hydroxyacyl-CoA dehydrogenase NAD binding" evidence="5">
    <location>
        <begin position="7"/>
        <end position="184"/>
    </location>
</feature>
<evidence type="ECO:0000313" key="7">
    <source>
        <dbReference type="Proteomes" id="UP000190102"/>
    </source>
</evidence>
<dbReference type="RefSeq" id="WP_078790007.1">
    <property type="nucleotide sequence ID" value="NZ_FUWR01000007.1"/>
</dbReference>
<keyword evidence="7" id="KW-1185">Reference proteome</keyword>
<feature type="domain" description="3-hydroxyacyl-CoA dehydrogenase C-terminal" evidence="4">
    <location>
        <begin position="187"/>
        <end position="283"/>
    </location>
</feature>
<dbReference type="STRING" id="115783.SAMN02745119_01653"/>
<dbReference type="SUPFAM" id="SSF48179">
    <property type="entry name" value="6-phosphogluconate dehydrogenase C-terminal domain-like"/>
    <property type="match status" value="1"/>
</dbReference>
<dbReference type="InterPro" id="IPR022694">
    <property type="entry name" value="3-OHacyl-CoA_DH"/>
</dbReference>
<keyword evidence="1" id="KW-0560">Oxidoreductase</keyword>
<protein>
    <submittedName>
        <fullName evidence="6">3-hydroxybutyryl-CoA dehydrogenase</fullName>
    </submittedName>
</protein>
<dbReference type="InterPro" id="IPR006108">
    <property type="entry name" value="3HC_DH_C"/>
</dbReference>
<accession>A0A1T4NIQ9</accession>
<feature type="binding site" evidence="3">
    <location>
        <position position="51"/>
    </location>
    <ligand>
        <name>CoA</name>
        <dbReference type="ChEBI" id="CHEBI:57287"/>
    </ligand>
</feature>
<dbReference type="Gene3D" id="1.10.1040.10">
    <property type="entry name" value="N-(1-d-carboxylethyl)-l-norvaline Dehydrogenase, domain 2"/>
    <property type="match status" value="1"/>
</dbReference>